<evidence type="ECO:0000256" key="2">
    <source>
        <dbReference type="ARBA" id="ARBA00022475"/>
    </source>
</evidence>
<evidence type="ECO:0000256" key="9">
    <source>
        <dbReference type="ARBA" id="ARBA00035011"/>
    </source>
</evidence>
<dbReference type="PANTHER" id="PTHR33021">
    <property type="entry name" value="BLUE COPPER PROTEIN"/>
    <property type="match status" value="1"/>
</dbReference>
<keyword evidence="5" id="KW-0472">Membrane</keyword>
<evidence type="ECO:0000256" key="4">
    <source>
        <dbReference type="ARBA" id="ARBA00022729"/>
    </source>
</evidence>
<dbReference type="InterPro" id="IPR041846">
    <property type="entry name" value="ENL_dom"/>
</dbReference>
<dbReference type="GO" id="GO:0009055">
    <property type="term" value="F:electron transfer activity"/>
    <property type="evidence" value="ECO:0007669"/>
    <property type="project" value="InterPro"/>
</dbReference>
<dbReference type="PROSITE" id="PS51485">
    <property type="entry name" value="PHYTOCYANIN"/>
    <property type="match status" value="1"/>
</dbReference>
<comment type="similarity">
    <text evidence="9">Belongs to the early nodulin-like (ENODL) family.</text>
</comment>
<sequence>MANQIHKNNINAVFVLGIVCVTLLIQKSGATDFAIGGSKGWCIPDSSVHYNQWAERNRFQIGDSIVFHYPPGQDSVLLVTQDDYTNCNTDSPTAKKYTDGHTVFKFNQSGPFYFISGKKDKCQKNEKVVVIVLAERSRNAKPPSSSNSKDMIPSPAPSDEASPPPPPSGTTEINPTPAPEGETPPPPPNAASSVFMSFIGSVGAFAASSTLLLL</sequence>
<feature type="chain" id="PRO_5019753950" description="Phytocyanin domain-containing protein" evidence="11">
    <location>
        <begin position="31"/>
        <end position="214"/>
    </location>
</feature>
<proteinExistence type="inferred from homology"/>
<evidence type="ECO:0000256" key="3">
    <source>
        <dbReference type="ARBA" id="ARBA00022622"/>
    </source>
</evidence>
<dbReference type="InterPro" id="IPR039391">
    <property type="entry name" value="Phytocyanin-like"/>
</dbReference>
<evidence type="ECO:0000259" key="12">
    <source>
        <dbReference type="PROSITE" id="PS51485"/>
    </source>
</evidence>
<feature type="region of interest" description="Disordered" evidence="10">
    <location>
        <begin position="138"/>
        <end position="193"/>
    </location>
</feature>
<dbReference type="InterPro" id="IPR003245">
    <property type="entry name" value="Phytocyanin_dom"/>
</dbReference>
<evidence type="ECO:0000256" key="6">
    <source>
        <dbReference type="ARBA" id="ARBA00023157"/>
    </source>
</evidence>
<feature type="domain" description="Phytocyanin" evidence="12">
    <location>
        <begin position="31"/>
        <end position="134"/>
    </location>
</feature>
<keyword evidence="14" id="KW-1185">Reference proteome</keyword>
<organism evidence="13 14">
    <name type="scientific">Malus domestica</name>
    <name type="common">Apple</name>
    <name type="synonym">Pyrus malus</name>
    <dbReference type="NCBI Taxonomy" id="3750"/>
    <lineage>
        <taxon>Eukaryota</taxon>
        <taxon>Viridiplantae</taxon>
        <taxon>Streptophyta</taxon>
        <taxon>Embryophyta</taxon>
        <taxon>Tracheophyta</taxon>
        <taxon>Spermatophyta</taxon>
        <taxon>Magnoliopsida</taxon>
        <taxon>eudicotyledons</taxon>
        <taxon>Gunneridae</taxon>
        <taxon>Pentapetalae</taxon>
        <taxon>rosids</taxon>
        <taxon>fabids</taxon>
        <taxon>Rosales</taxon>
        <taxon>Rosaceae</taxon>
        <taxon>Amygdaloideae</taxon>
        <taxon>Maleae</taxon>
        <taxon>Malus</taxon>
    </lineage>
</organism>
<protein>
    <recommendedName>
        <fullName evidence="12">Phytocyanin domain-containing protein</fullName>
    </recommendedName>
</protein>
<evidence type="ECO:0000313" key="14">
    <source>
        <dbReference type="Proteomes" id="UP000290289"/>
    </source>
</evidence>
<evidence type="ECO:0000256" key="7">
    <source>
        <dbReference type="ARBA" id="ARBA00023180"/>
    </source>
</evidence>
<dbReference type="Proteomes" id="UP000290289">
    <property type="component" value="Chromosome 11"/>
</dbReference>
<accession>A0A498IP02</accession>
<dbReference type="CDD" id="cd11019">
    <property type="entry name" value="OsENODL1_like"/>
    <property type="match status" value="1"/>
</dbReference>
<evidence type="ECO:0000313" key="13">
    <source>
        <dbReference type="EMBL" id="RXH82953.1"/>
    </source>
</evidence>
<dbReference type="STRING" id="3750.A0A498IP02"/>
<evidence type="ECO:0000256" key="11">
    <source>
        <dbReference type="SAM" id="SignalP"/>
    </source>
</evidence>
<keyword evidence="7" id="KW-0325">Glycoprotein</keyword>
<dbReference type="PANTHER" id="PTHR33021:SF253">
    <property type="entry name" value="EARLY NODULIN-LIKE PROTEIN 9"/>
    <property type="match status" value="1"/>
</dbReference>
<evidence type="ECO:0000256" key="5">
    <source>
        <dbReference type="ARBA" id="ARBA00023136"/>
    </source>
</evidence>
<dbReference type="EMBL" id="RDQH01000337">
    <property type="protein sequence ID" value="RXH82953.1"/>
    <property type="molecule type" value="Genomic_DNA"/>
</dbReference>
<name>A0A498IP02_MALDO</name>
<dbReference type="AlphaFoldDB" id="A0A498IP02"/>
<keyword evidence="2" id="KW-1003">Cell membrane</keyword>
<dbReference type="FunFam" id="2.60.40.420:FF:000010">
    <property type="entry name" value="Early nodulin-like protein 1"/>
    <property type="match status" value="1"/>
</dbReference>
<feature type="compositionally biased region" description="Pro residues" evidence="10">
    <location>
        <begin position="176"/>
        <end position="189"/>
    </location>
</feature>
<dbReference type="GO" id="GO:0098552">
    <property type="term" value="C:side of membrane"/>
    <property type="evidence" value="ECO:0007669"/>
    <property type="project" value="UniProtKB-KW"/>
</dbReference>
<evidence type="ECO:0000256" key="10">
    <source>
        <dbReference type="SAM" id="MobiDB-lite"/>
    </source>
</evidence>
<evidence type="ECO:0000256" key="8">
    <source>
        <dbReference type="ARBA" id="ARBA00023288"/>
    </source>
</evidence>
<feature type="signal peptide" evidence="11">
    <location>
        <begin position="1"/>
        <end position="30"/>
    </location>
</feature>
<keyword evidence="3" id="KW-0336">GPI-anchor</keyword>
<comment type="caution">
    <text evidence="13">The sequence shown here is derived from an EMBL/GenBank/DDBJ whole genome shotgun (WGS) entry which is preliminary data.</text>
</comment>
<dbReference type="Gene3D" id="2.60.40.420">
    <property type="entry name" value="Cupredoxins - blue copper proteins"/>
    <property type="match status" value="1"/>
</dbReference>
<evidence type="ECO:0000256" key="1">
    <source>
        <dbReference type="ARBA" id="ARBA00004609"/>
    </source>
</evidence>
<dbReference type="SUPFAM" id="SSF49503">
    <property type="entry name" value="Cupredoxins"/>
    <property type="match status" value="1"/>
</dbReference>
<keyword evidence="6" id="KW-1015">Disulfide bond</keyword>
<dbReference type="GO" id="GO:0005886">
    <property type="term" value="C:plasma membrane"/>
    <property type="evidence" value="ECO:0007669"/>
    <property type="project" value="UniProtKB-SubCell"/>
</dbReference>
<dbReference type="Pfam" id="PF02298">
    <property type="entry name" value="Cu_bind_like"/>
    <property type="match status" value="1"/>
</dbReference>
<comment type="subcellular location">
    <subcellularLocation>
        <location evidence="1">Cell membrane</location>
        <topology evidence="1">Lipid-anchor</topology>
        <topology evidence="1">GPI-anchor</topology>
    </subcellularLocation>
</comment>
<keyword evidence="4 11" id="KW-0732">Signal</keyword>
<gene>
    <name evidence="13" type="ORF">DVH24_003451</name>
</gene>
<dbReference type="InterPro" id="IPR008972">
    <property type="entry name" value="Cupredoxin"/>
</dbReference>
<reference evidence="13 14" key="1">
    <citation type="submission" date="2018-10" db="EMBL/GenBank/DDBJ databases">
        <title>A high-quality apple genome assembly.</title>
        <authorList>
            <person name="Hu J."/>
        </authorList>
    </citation>
    <scope>NUCLEOTIDE SEQUENCE [LARGE SCALE GENOMIC DNA]</scope>
    <source>
        <strain evidence="14">cv. HFTH1</strain>
        <tissue evidence="13">Young leaf</tissue>
    </source>
</reference>
<keyword evidence="8" id="KW-0449">Lipoprotein</keyword>